<evidence type="ECO:0000256" key="1">
    <source>
        <dbReference type="SAM" id="Coils"/>
    </source>
</evidence>
<keyword evidence="2" id="KW-1133">Transmembrane helix</keyword>
<evidence type="ECO:0000256" key="2">
    <source>
        <dbReference type="SAM" id="Phobius"/>
    </source>
</evidence>
<feature type="transmembrane region" description="Helical" evidence="2">
    <location>
        <begin position="130"/>
        <end position="151"/>
    </location>
</feature>
<keyword evidence="2" id="KW-0472">Membrane</keyword>
<dbReference type="OrthoDB" id="1927186at2"/>
<reference evidence="3 4" key="1">
    <citation type="submission" date="2016-12" db="EMBL/GenBank/DDBJ databases">
        <title>Complete genome sequence of Clostridium kluyveri JZZ isolated from the pit mud of a Chinese flavor liquor-making factory.</title>
        <authorList>
            <person name="Wang Y."/>
        </authorList>
    </citation>
    <scope>NUCLEOTIDE SEQUENCE [LARGE SCALE GENOMIC DNA]</scope>
    <source>
        <strain evidence="3 4">JZZ</strain>
    </source>
</reference>
<organism evidence="3 4">
    <name type="scientific">Clostridium kluyveri</name>
    <dbReference type="NCBI Taxonomy" id="1534"/>
    <lineage>
        <taxon>Bacteria</taxon>
        <taxon>Bacillati</taxon>
        <taxon>Bacillota</taxon>
        <taxon>Clostridia</taxon>
        <taxon>Eubacteriales</taxon>
        <taxon>Clostridiaceae</taxon>
        <taxon>Clostridium</taxon>
    </lineage>
</organism>
<feature type="coiled-coil region" evidence="1">
    <location>
        <begin position="53"/>
        <end position="80"/>
    </location>
</feature>
<gene>
    <name evidence="3" type="ORF">BS101_02440</name>
</gene>
<keyword evidence="2" id="KW-0812">Transmembrane</keyword>
<protein>
    <recommendedName>
        <fullName evidence="5">ESAT-6 secretion machinery protein EssA</fullName>
    </recommendedName>
</protein>
<name>A0A1L5F3W2_CLOKL</name>
<keyword evidence="1" id="KW-0175">Coiled coil</keyword>
<evidence type="ECO:0000313" key="3">
    <source>
        <dbReference type="EMBL" id="APM37686.1"/>
    </source>
</evidence>
<dbReference type="Proteomes" id="UP000184604">
    <property type="component" value="Chromosome"/>
</dbReference>
<accession>A0A1L5F3W2</accession>
<proteinExistence type="predicted"/>
<dbReference type="RefSeq" id="WP_073537374.1">
    <property type="nucleotide sequence ID" value="NZ_CP018335.1"/>
</dbReference>
<sequence>MKKNIIVSILVILITFTSNVYKVNANNELNIDPDSLKNSESESYMSVSDIYGIELFTDKVEKTKQEVSNKQQENRKALYNSIFLSTDNAKSIRDKEFSQKVETYNLFSQSNMQKKIEYEKYDNDDNNIKIMAVSVITFLCILTGVLTRLYYINKRREEEKRGEYNDYTGF</sequence>
<dbReference type="EMBL" id="CP018335">
    <property type="protein sequence ID" value="APM37686.1"/>
    <property type="molecule type" value="Genomic_DNA"/>
</dbReference>
<evidence type="ECO:0000313" key="4">
    <source>
        <dbReference type="Proteomes" id="UP000184604"/>
    </source>
</evidence>
<dbReference type="AlphaFoldDB" id="A0A1L5F3W2"/>
<evidence type="ECO:0008006" key="5">
    <source>
        <dbReference type="Google" id="ProtNLM"/>
    </source>
</evidence>